<feature type="region of interest" description="Disordered" evidence="1">
    <location>
        <begin position="150"/>
        <end position="201"/>
    </location>
</feature>
<dbReference type="AlphaFoldDB" id="A0A316YZP0"/>
<dbReference type="RefSeq" id="XP_025595199.1">
    <property type="nucleotide sequence ID" value="XM_025744476.1"/>
</dbReference>
<reference evidence="2 3" key="1">
    <citation type="journal article" date="2018" name="Mol. Biol. Evol.">
        <title>Broad Genomic Sampling Reveals a Smut Pathogenic Ancestry of the Fungal Clade Ustilaginomycotina.</title>
        <authorList>
            <person name="Kijpornyongpan T."/>
            <person name="Mondo S.J."/>
            <person name="Barry K."/>
            <person name="Sandor L."/>
            <person name="Lee J."/>
            <person name="Lipzen A."/>
            <person name="Pangilinan J."/>
            <person name="LaButti K."/>
            <person name="Hainaut M."/>
            <person name="Henrissat B."/>
            <person name="Grigoriev I.V."/>
            <person name="Spatafora J.W."/>
            <person name="Aime M.C."/>
        </authorList>
    </citation>
    <scope>NUCLEOTIDE SEQUENCE [LARGE SCALE GENOMIC DNA]</scope>
    <source>
        <strain evidence="2 3">MCA 4186</strain>
    </source>
</reference>
<keyword evidence="3" id="KW-1185">Reference proteome</keyword>
<gene>
    <name evidence="2" type="ORF">FA09DRAFT_341641</name>
</gene>
<dbReference type="GeneID" id="37272020"/>
<organism evidence="2 3">
    <name type="scientific">Tilletiopsis washingtonensis</name>
    <dbReference type="NCBI Taxonomy" id="58919"/>
    <lineage>
        <taxon>Eukaryota</taxon>
        <taxon>Fungi</taxon>
        <taxon>Dikarya</taxon>
        <taxon>Basidiomycota</taxon>
        <taxon>Ustilaginomycotina</taxon>
        <taxon>Exobasidiomycetes</taxon>
        <taxon>Entylomatales</taxon>
        <taxon>Entylomatales incertae sedis</taxon>
        <taxon>Tilletiopsis</taxon>
    </lineage>
</organism>
<name>A0A316YZP0_9BASI</name>
<evidence type="ECO:0000313" key="2">
    <source>
        <dbReference type="EMBL" id="PWN94920.1"/>
    </source>
</evidence>
<protein>
    <submittedName>
        <fullName evidence="2">Uncharacterized protein</fullName>
    </submittedName>
</protein>
<dbReference type="EMBL" id="KZ819308">
    <property type="protein sequence ID" value="PWN94920.1"/>
    <property type="molecule type" value="Genomic_DNA"/>
</dbReference>
<proteinExistence type="predicted"/>
<accession>A0A316YZP0</accession>
<evidence type="ECO:0000256" key="1">
    <source>
        <dbReference type="SAM" id="MobiDB-lite"/>
    </source>
</evidence>
<sequence length="201" mass="21089">MSALLEDLKAATALKDVVLPAAAAESSSAGEAVMADQVGSSSSSAAKPGSDIAAELDAQLSTSIDLLLKEYNEVLATRGCPQAALWMQSFATAFSSLRSFGDDVVKLVKFSADFYVEGAVTLEAAAAQFPSERAESIPAVVRELRRLAGRSTLQEPAPPEHPAWAPTEKGRRLRAALAAQPPRGEPSPYAICPEDDSDGEE</sequence>
<dbReference type="Proteomes" id="UP000245946">
    <property type="component" value="Unassembled WGS sequence"/>
</dbReference>
<evidence type="ECO:0000313" key="3">
    <source>
        <dbReference type="Proteomes" id="UP000245946"/>
    </source>
</evidence>